<dbReference type="KEGG" id="vg:5470522"/>
<evidence type="ECO:0000313" key="1">
    <source>
        <dbReference type="EMBL" id="ABT16826.1"/>
    </source>
</evidence>
<evidence type="ECO:0000313" key="2">
    <source>
        <dbReference type="Proteomes" id="UP000202420"/>
    </source>
</evidence>
<dbReference type="GeneID" id="5470522"/>
<dbReference type="SUPFAM" id="SSF54060">
    <property type="entry name" value="His-Me finger endonucleases"/>
    <property type="match status" value="2"/>
</dbReference>
<reference evidence="1 2" key="1">
    <citation type="submission" date="2006-09" db="EMBL/GenBank/DDBJ databases">
        <title>Sequence and annotation of the 288-kb ATCV-1 virus that infects an endosymbiotic Chlorella strain of the heliozoon Acanthocystis turfacea.</title>
        <authorList>
            <person name="Fitzgerald L.A."/>
            <person name="Graves M.V."/>
            <person name="Li X."/>
            <person name="Pfitzner A.J.P."/>
            <person name="Hartigan J."/>
            <person name="Van Etten J.L."/>
        </authorList>
    </citation>
    <scope>NUCLEOTIDE SEQUENCE [LARGE SCALE GENOMIC DNA]</scope>
    <source>
        <strain evidence="1 2">ATCV-1</strain>
    </source>
</reference>
<organism evidence="1 2">
    <name type="scientific">Chlorovirus heliozoae</name>
    <dbReference type="NCBI Taxonomy" id="322019"/>
    <lineage>
        <taxon>Viruses</taxon>
        <taxon>Varidnaviria</taxon>
        <taxon>Bamfordvirae</taxon>
        <taxon>Nucleocytoviricota</taxon>
        <taxon>Megaviricetes</taxon>
        <taxon>Algavirales</taxon>
        <taxon>Phycodnaviridae</taxon>
        <taxon>Chlorovirus</taxon>
    </lineage>
</organism>
<keyword evidence="2" id="KW-1185">Reference proteome</keyword>
<dbReference type="InterPro" id="IPR044925">
    <property type="entry name" value="His-Me_finger_sf"/>
</dbReference>
<gene>
    <name evidence="1" type="primary">Z692L</name>
    <name evidence="1" type="ORF">ATCV1_Z692L</name>
</gene>
<dbReference type="Proteomes" id="UP000202420">
    <property type="component" value="Segment"/>
</dbReference>
<protein>
    <submittedName>
        <fullName evidence="1">Uncharacterized protein Z692L</fullName>
    </submittedName>
</protein>
<accession>A7K9V2</accession>
<proteinExistence type="predicted"/>
<dbReference type="OrthoDB" id="21336at10239"/>
<dbReference type="Gene3D" id="3.90.75.20">
    <property type="match status" value="2"/>
</dbReference>
<dbReference type="RefSeq" id="YP_001427173.1">
    <property type="nucleotide sequence ID" value="NC_008724.1"/>
</dbReference>
<name>A7K9V2_9PHYC</name>
<dbReference type="EMBL" id="EF101928">
    <property type="protein sequence ID" value="ABT16826.1"/>
    <property type="molecule type" value="Genomic_DNA"/>
</dbReference>
<sequence>MTACCQVDDKYEHVTTIFTMTTLEYDWSDGTHTTFSGYVIDESGVVTNAQTGQVMTRRETVDGYNTVSLLHERKLRLVRVARALASTFLGPPITLLHTVDHIDKNSFNDILTNIRWASTNEQINNRKMPTEFKSAFVIVKDGVENTAKCWVNELKNETNRLGRKYTVDVIQHYARQKLYGFQYKEFPNLRGEVWKLIPWSRNSQGEWLISNMSRMKYKTTHAESVLYSEKLLKSGGYPAVKINGKYWSCHELSLMMFRPNEYAARIPGDIILHKNDDKLDFGPFRLRFGSQSENGIDAHKNGKFDNTKTSRKPVISYISNVLEKEHESIAAAVIYLRDFGYPKAATSAIGRAIHKRYVAYDRMWEVV</sequence>